<name>G5HF76_9FIRM</name>
<feature type="domain" description="DUF6870" evidence="1">
    <location>
        <begin position="166"/>
        <end position="235"/>
    </location>
</feature>
<evidence type="ECO:0000259" key="1">
    <source>
        <dbReference type="Pfam" id="PF21757"/>
    </source>
</evidence>
<reference evidence="2 3" key="1">
    <citation type="submission" date="2011-08" db="EMBL/GenBank/DDBJ databases">
        <title>The Genome Sequence of Clostridium citroniae WAL-17108.</title>
        <authorList>
            <consortium name="The Broad Institute Genome Sequencing Platform"/>
            <person name="Earl A."/>
            <person name="Ward D."/>
            <person name="Feldgarden M."/>
            <person name="Gevers D."/>
            <person name="Finegold S.M."/>
            <person name="Summanen P.H."/>
            <person name="Molitoris D.R."/>
            <person name="Vaisanen M.L."/>
            <person name="Daigneault M."/>
            <person name="Allen-Vercoe E."/>
            <person name="Young S.K."/>
            <person name="Zeng Q."/>
            <person name="Gargeya S."/>
            <person name="Fitzgerald M."/>
            <person name="Haas B."/>
            <person name="Abouelleil A."/>
            <person name="Alvarado L."/>
            <person name="Arachchi H.M."/>
            <person name="Berlin A."/>
            <person name="Brown A."/>
            <person name="Chapman S.B."/>
            <person name="Chen Z."/>
            <person name="Dunbar C."/>
            <person name="Freedman E."/>
            <person name="Gearin G."/>
            <person name="Gellesch M."/>
            <person name="Goldberg J."/>
            <person name="Griggs A."/>
            <person name="Gujja S."/>
            <person name="Heiman D."/>
            <person name="Howarth C."/>
            <person name="Larson L."/>
            <person name="Lui A."/>
            <person name="MacDonald P.J.P."/>
            <person name="Montmayeur A."/>
            <person name="Murphy C."/>
            <person name="Neiman D."/>
            <person name="Pearson M."/>
            <person name="Priest M."/>
            <person name="Roberts A."/>
            <person name="Saif S."/>
            <person name="Shea T."/>
            <person name="Shenoy N."/>
            <person name="Sisk P."/>
            <person name="Stolte C."/>
            <person name="Sykes S."/>
            <person name="Wortman J."/>
            <person name="Nusbaum C."/>
            <person name="Birren B."/>
        </authorList>
    </citation>
    <scope>NUCLEOTIDE SEQUENCE [LARGE SCALE GENOMIC DNA]</scope>
    <source>
        <strain evidence="2 3">WAL-17108</strain>
    </source>
</reference>
<dbReference type="PATRIC" id="fig|742733.3.peg.1274"/>
<comment type="caution">
    <text evidence="2">The sequence shown here is derived from an EMBL/GenBank/DDBJ whole genome shotgun (WGS) entry which is preliminary data.</text>
</comment>
<gene>
    <name evidence="2" type="ORF">HMPREF9469_01238</name>
</gene>
<accession>G5HF76</accession>
<organism evidence="2 3">
    <name type="scientific">[Clostridium] citroniae WAL-17108</name>
    <dbReference type="NCBI Taxonomy" id="742733"/>
    <lineage>
        <taxon>Bacteria</taxon>
        <taxon>Bacillati</taxon>
        <taxon>Bacillota</taxon>
        <taxon>Clostridia</taxon>
        <taxon>Lachnospirales</taxon>
        <taxon>Lachnospiraceae</taxon>
        <taxon>Enterocloster</taxon>
    </lineage>
</organism>
<evidence type="ECO:0000313" key="3">
    <source>
        <dbReference type="Proteomes" id="UP000003763"/>
    </source>
</evidence>
<dbReference type="Proteomes" id="UP000003763">
    <property type="component" value="Unassembled WGS sequence"/>
</dbReference>
<protein>
    <recommendedName>
        <fullName evidence="1">DUF6870 domain-containing protein</fullName>
    </recommendedName>
</protein>
<dbReference type="eggNOG" id="ENOG5030GP7">
    <property type="taxonomic scope" value="Bacteria"/>
</dbReference>
<dbReference type="HOGENOM" id="CLU_1154839_0_0_9"/>
<sequence length="240" mass="27004">MRGACPLSTIPVMGYLSFRKSISAVDVLLQADKAYCNLTKKATFGAQHNRQRVHSVCIEPVGGYAMTAFPLRGKVERQLPRRKTGLAACGRRHTRRHNDTPALNTLKVLRGAPISMGRGETPVRLQLTTARFSLISHIVQAGAHILYYAANREGKKMITKLQLQQMRNVDITQVDRSTLVDIRNIHIDSSLPAAKKMQSYFEQIVNPYCFLCGDTPVRIRFVAEDRTLKQSLCDYFLSLK</sequence>
<proteinExistence type="predicted"/>
<evidence type="ECO:0000313" key="2">
    <source>
        <dbReference type="EMBL" id="EHE99923.1"/>
    </source>
</evidence>
<dbReference type="EMBL" id="ADLJ01000008">
    <property type="protein sequence ID" value="EHE99923.1"/>
    <property type="molecule type" value="Genomic_DNA"/>
</dbReference>
<dbReference type="InterPro" id="IPR049222">
    <property type="entry name" value="DUF6870"/>
</dbReference>
<dbReference type="Pfam" id="PF21757">
    <property type="entry name" value="DUF6870"/>
    <property type="match status" value="1"/>
</dbReference>
<dbReference type="AlphaFoldDB" id="G5HF76"/>